<dbReference type="InterPro" id="IPR029000">
    <property type="entry name" value="Cyclophilin-like_dom_sf"/>
</dbReference>
<feature type="domain" description="PPIase cyclophilin-type" evidence="5">
    <location>
        <begin position="30"/>
        <end position="180"/>
    </location>
</feature>
<dbReference type="Gene3D" id="2.40.100.10">
    <property type="entry name" value="Cyclophilin-like"/>
    <property type="match status" value="1"/>
</dbReference>
<comment type="caution">
    <text evidence="6">The sequence shown here is derived from an EMBL/GenBank/DDBJ whole genome shotgun (WGS) entry which is preliminary data.</text>
</comment>
<proteinExistence type="inferred from homology"/>
<dbReference type="EMBL" id="JAPUBN010000020">
    <property type="protein sequence ID" value="MCZ2723336.1"/>
    <property type="molecule type" value="Genomic_DNA"/>
</dbReference>
<evidence type="ECO:0000256" key="2">
    <source>
        <dbReference type="ARBA" id="ARBA00023110"/>
    </source>
</evidence>
<evidence type="ECO:0000313" key="6">
    <source>
        <dbReference type="EMBL" id="MCZ2723336.1"/>
    </source>
</evidence>
<dbReference type="InterPro" id="IPR044665">
    <property type="entry name" value="E_coli_cyclophilin_A-like"/>
</dbReference>
<feature type="chain" id="PRO_5044979185" description="Peptidyl-prolyl cis-trans isomerase" evidence="4">
    <location>
        <begin position="21"/>
        <end position="184"/>
    </location>
</feature>
<dbReference type="Proteomes" id="UP001149719">
    <property type="component" value="Unassembled WGS sequence"/>
</dbReference>
<dbReference type="Pfam" id="PF00160">
    <property type="entry name" value="Pro_isomerase"/>
    <property type="match status" value="1"/>
</dbReference>
<name>A0ABT4JY52_9GAMM</name>
<dbReference type="PROSITE" id="PS50072">
    <property type="entry name" value="CSA_PPIASE_2"/>
    <property type="match status" value="1"/>
</dbReference>
<dbReference type="RefSeq" id="WP_269127424.1">
    <property type="nucleotide sequence ID" value="NZ_JAPUBN010000020.1"/>
</dbReference>
<comment type="catalytic activity">
    <reaction evidence="4">
        <text>[protein]-peptidylproline (omega=180) = [protein]-peptidylproline (omega=0)</text>
        <dbReference type="Rhea" id="RHEA:16237"/>
        <dbReference type="Rhea" id="RHEA-COMP:10747"/>
        <dbReference type="Rhea" id="RHEA-COMP:10748"/>
        <dbReference type="ChEBI" id="CHEBI:83833"/>
        <dbReference type="ChEBI" id="CHEBI:83834"/>
        <dbReference type="EC" id="5.2.1.8"/>
    </reaction>
</comment>
<accession>A0ABT4JY52</accession>
<keyword evidence="2 4" id="KW-0697">Rotamase</keyword>
<sequence length="184" mass="20265">MLKHIISVIALSTVSLSVLAIEVDVVTNQGSITIDLNEAAAPKTVENFLRYVDEGFYNNTIFHRVMPGFMVQGGGFTTTMERKETHKAVVYEAENGLFNDRGTVAMARTQDPNSATSQFFINHVDNPFLNHGTRGYGYTVFGKVTSGMDVIDKIAKISTKTIGPYQNVPTTTVIIEKVVRSNEL</sequence>
<keyword evidence="3 4" id="KW-0413">Isomerase</keyword>
<evidence type="ECO:0000256" key="1">
    <source>
        <dbReference type="ARBA" id="ARBA00007365"/>
    </source>
</evidence>
<evidence type="ECO:0000256" key="4">
    <source>
        <dbReference type="RuleBase" id="RU363019"/>
    </source>
</evidence>
<feature type="signal peptide" evidence="4">
    <location>
        <begin position="1"/>
        <end position="20"/>
    </location>
</feature>
<dbReference type="EC" id="5.2.1.8" evidence="4"/>
<evidence type="ECO:0000259" key="5">
    <source>
        <dbReference type="PROSITE" id="PS50072"/>
    </source>
</evidence>
<keyword evidence="4" id="KW-0732">Signal</keyword>
<keyword evidence="7" id="KW-1185">Reference proteome</keyword>
<dbReference type="InterPro" id="IPR020892">
    <property type="entry name" value="Cyclophilin-type_PPIase_CS"/>
</dbReference>
<comment type="function">
    <text evidence="4">PPIases accelerate the folding of proteins. It catalyzes the cis-trans isomerization of proline imidic peptide bonds in oligopeptides.</text>
</comment>
<dbReference type="PANTHER" id="PTHR43246">
    <property type="entry name" value="PEPTIDYL-PROLYL CIS-TRANS ISOMERASE CYP38, CHLOROPLASTIC"/>
    <property type="match status" value="1"/>
</dbReference>
<dbReference type="CDD" id="cd01920">
    <property type="entry name" value="cyclophilin_EcCYP_like"/>
    <property type="match status" value="1"/>
</dbReference>
<reference evidence="6" key="1">
    <citation type="submission" date="2022-12" db="EMBL/GenBank/DDBJ databases">
        <title>Marinomonas 15G1-11 sp. nov, isolated from marine algae.</title>
        <authorList>
            <person name="Butt M."/>
            <person name="Choi D.G."/>
            <person name="Kim J.M."/>
            <person name="Lee J.K."/>
            <person name="Baek J.H."/>
            <person name="Jeon C.O."/>
        </authorList>
    </citation>
    <scope>NUCLEOTIDE SEQUENCE</scope>
    <source>
        <strain evidence="6">15G1-11</strain>
    </source>
</reference>
<protein>
    <recommendedName>
        <fullName evidence="4">Peptidyl-prolyl cis-trans isomerase</fullName>
        <shortName evidence="4">PPIase</shortName>
        <ecNumber evidence="4">5.2.1.8</ecNumber>
    </recommendedName>
</protein>
<gene>
    <name evidence="6" type="ORF">O1D97_17415</name>
</gene>
<organism evidence="6 7">
    <name type="scientific">Marinomonas phaeophyticola</name>
    <dbReference type="NCBI Taxonomy" id="3004091"/>
    <lineage>
        <taxon>Bacteria</taxon>
        <taxon>Pseudomonadati</taxon>
        <taxon>Pseudomonadota</taxon>
        <taxon>Gammaproteobacteria</taxon>
        <taxon>Oceanospirillales</taxon>
        <taxon>Oceanospirillaceae</taxon>
        <taxon>Marinomonas</taxon>
    </lineage>
</organism>
<dbReference type="GO" id="GO:0003755">
    <property type="term" value="F:peptidyl-prolyl cis-trans isomerase activity"/>
    <property type="evidence" value="ECO:0007669"/>
    <property type="project" value="UniProtKB-EC"/>
</dbReference>
<dbReference type="PROSITE" id="PS00170">
    <property type="entry name" value="CSA_PPIASE_1"/>
    <property type="match status" value="1"/>
</dbReference>
<evidence type="ECO:0000313" key="7">
    <source>
        <dbReference type="Proteomes" id="UP001149719"/>
    </source>
</evidence>
<comment type="similarity">
    <text evidence="1 4">Belongs to the cyclophilin-type PPIase family.</text>
</comment>
<dbReference type="InterPro" id="IPR002130">
    <property type="entry name" value="Cyclophilin-type_PPIase_dom"/>
</dbReference>
<evidence type="ECO:0000256" key="3">
    <source>
        <dbReference type="ARBA" id="ARBA00023235"/>
    </source>
</evidence>
<dbReference type="SUPFAM" id="SSF50891">
    <property type="entry name" value="Cyclophilin-like"/>
    <property type="match status" value="1"/>
</dbReference>
<dbReference type="PRINTS" id="PR00153">
    <property type="entry name" value="CSAPPISMRASE"/>
</dbReference>